<evidence type="ECO:0008006" key="4">
    <source>
        <dbReference type="Google" id="ProtNLM"/>
    </source>
</evidence>
<sequence>MVTQPRLCCKAAKVKSKSKGLWKDRSFPQQTEAQCRREEKPAGVRKISSGHVGGVIQRHGNRRICRASRRKGYVRRPVTGLKGNWMG</sequence>
<name>A0ABD1ZF41_9MARC</name>
<evidence type="ECO:0000313" key="2">
    <source>
        <dbReference type="EMBL" id="KAL2650053.1"/>
    </source>
</evidence>
<dbReference type="EMBL" id="JBHFFA010000001">
    <property type="protein sequence ID" value="KAL2650053.1"/>
    <property type="molecule type" value="Genomic_DNA"/>
</dbReference>
<gene>
    <name evidence="2" type="ORF">R1flu_018181</name>
</gene>
<dbReference type="Proteomes" id="UP001605036">
    <property type="component" value="Unassembled WGS sequence"/>
</dbReference>
<evidence type="ECO:0000313" key="3">
    <source>
        <dbReference type="Proteomes" id="UP001605036"/>
    </source>
</evidence>
<comment type="caution">
    <text evidence="2">The sequence shown here is derived from an EMBL/GenBank/DDBJ whole genome shotgun (WGS) entry which is preliminary data.</text>
</comment>
<proteinExistence type="predicted"/>
<protein>
    <recommendedName>
        <fullName evidence="4">Ribosomal protein S14</fullName>
    </recommendedName>
</protein>
<dbReference type="AlphaFoldDB" id="A0ABD1ZF41"/>
<organism evidence="2 3">
    <name type="scientific">Riccia fluitans</name>
    <dbReference type="NCBI Taxonomy" id="41844"/>
    <lineage>
        <taxon>Eukaryota</taxon>
        <taxon>Viridiplantae</taxon>
        <taxon>Streptophyta</taxon>
        <taxon>Embryophyta</taxon>
        <taxon>Marchantiophyta</taxon>
        <taxon>Marchantiopsida</taxon>
        <taxon>Marchantiidae</taxon>
        <taxon>Marchantiales</taxon>
        <taxon>Ricciaceae</taxon>
        <taxon>Riccia</taxon>
    </lineage>
</organism>
<reference evidence="2 3" key="1">
    <citation type="submission" date="2024-09" db="EMBL/GenBank/DDBJ databases">
        <title>Chromosome-scale assembly of Riccia fluitans.</title>
        <authorList>
            <person name="Paukszto L."/>
            <person name="Sawicki J."/>
            <person name="Karawczyk K."/>
            <person name="Piernik-Szablinska J."/>
            <person name="Szczecinska M."/>
            <person name="Mazdziarz M."/>
        </authorList>
    </citation>
    <scope>NUCLEOTIDE SEQUENCE [LARGE SCALE GENOMIC DNA]</scope>
    <source>
        <strain evidence="2">Rf_01</strain>
        <tissue evidence="2">Aerial parts of the thallus</tissue>
    </source>
</reference>
<evidence type="ECO:0000256" key="1">
    <source>
        <dbReference type="SAM" id="MobiDB-lite"/>
    </source>
</evidence>
<feature type="region of interest" description="Disordered" evidence="1">
    <location>
        <begin position="20"/>
        <end position="55"/>
    </location>
</feature>
<keyword evidence="3" id="KW-1185">Reference proteome</keyword>
<accession>A0ABD1ZF41</accession>